<gene>
    <name evidence="1" type="ORF">PENSTE_c006G03766</name>
</gene>
<evidence type="ECO:0000313" key="2">
    <source>
        <dbReference type="Proteomes" id="UP000191285"/>
    </source>
</evidence>
<reference evidence="2" key="1">
    <citation type="journal article" date="2017" name="Nat. Microbiol.">
        <title>Global analysis of biosynthetic gene clusters reveals vast potential of secondary metabolite production in Penicillium species.</title>
        <authorList>
            <person name="Nielsen J.C."/>
            <person name="Grijseels S."/>
            <person name="Prigent S."/>
            <person name="Ji B."/>
            <person name="Dainat J."/>
            <person name="Nielsen K.F."/>
            <person name="Frisvad J.C."/>
            <person name="Workman M."/>
            <person name="Nielsen J."/>
        </authorList>
    </citation>
    <scope>NUCLEOTIDE SEQUENCE [LARGE SCALE GENOMIC DNA]</scope>
    <source>
        <strain evidence="2">IBT 24891</strain>
    </source>
</reference>
<dbReference type="STRING" id="303698.A0A1V6THN8"/>
<organism evidence="1 2">
    <name type="scientific">Penicillium steckii</name>
    <dbReference type="NCBI Taxonomy" id="303698"/>
    <lineage>
        <taxon>Eukaryota</taxon>
        <taxon>Fungi</taxon>
        <taxon>Dikarya</taxon>
        <taxon>Ascomycota</taxon>
        <taxon>Pezizomycotina</taxon>
        <taxon>Eurotiomycetes</taxon>
        <taxon>Eurotiomycetidae</taxon>
        <taxon>Eurotiales</taxon>
        <taxon>Aspergillaceae</taxon>
        <taxon>Penicillium</taxon>
    </lineage>
</organism>
<sequence>MLQRMVFEDLLSSATPIYRYKGYRECVELLEKEHDKLEHEEDPLKDAYSPYFIMEIDERSFLECFVNSNNKLLTLSWEIYDHAYQSALFRMESAEHATASSAFDSIFSAWTRTVSKHSLAGTRTHTFRGATRTKKADISWTPKQMPPGRSEWATVVGEVAWSEPRSKLKADMEFWLNDPASSVNVALTISVLRGRILMERWKSVDNKPPSPVQKMEIVRKPKLGCPRVTGQLEIKFSEVFLREPKPNTLERDFSFTEADMEELADDVWSFQYKTKPAQ</sequence>
<comment type="caution">
    <text evidence="1">The sequence shown here is derived from an EMBL/GenBank/DDBJ whole genome shotgun (WGS) entry which is preliminary data.</text>
</comment>
<dbReference type="Proteomes" id="UP000191285">
    <property type="component" value="Unassembled WGS sequence"/>
</dbReference>
<evidence type="ECO:0000313" key="1">
    <source>
        <dbReference type="EMBL" id="OQE25504.1"/>
    </source>
</evidence>
<dbReference type="EMBL" id="MLKD01000006">
    <property type="protein sequence ID" value="OQE25504.1"/>
    <property type="molecule type" value="Genomic_DNA"/>
</dbReference>
<dbReference type="OrthoDB" id="76567at2759"/>
<protein>
    <submittedName>
        <fullName evidence="1">Uncharacterized protein</fullName>
    </submittedName>
</protein>
<keyword evidence="2" id="KW-1185">Reference proteome</keyword>
<name>A0A1V6THN8_9EURO</name>
<dbReference type="AlphaFoldDB" id="A0A1V6THN8"/>
<accession>A0A1V6THN8</accession>
<proteinExistence type="predicted"/>